<reference evidence="1 2" key="1">
    <citation type="submission" date="2018-03" db="EMBL/GenBank/DDBJ databases">
        <title>Draft Genome Sequences of the Obligatory Marine Myxobacteria Enhygromyxa salina SWB007.</title>
        <authorList>
            <person name="Poehlein A."/>
            <person name="Moghaddam J.A."/>
            <person name="Harms H."/>
            <person name="Alanjari M."/>
            <person name="Koenig G.M."/>
            <person name="Daniel R."/>
            <person name="Schaeberle T.F."/>
        </authorList>
    </citation>
    <scope>NUCLEOTIDE SEQUENCE [LARGE SCALE GENOMIC DNA]</scope>
    <source>
        <strain evidence="1 2">SWB007</strain>
    </source>
</reference>
<name>A0A2S9YA78_9BACT</name>
<dbReference type="EMBL" id="PVNL01000115">
    <property type="protein sequence ID" value="PRQ02018.1"/>
    <property type="molecule type" value="Genomic_DNA"/>
</dbReference>
<comment type="caution">
    <text evidence="1">The sequence shown here is derived from an EMBL/GenBank/DDBJ whole genome shotgun (WGS) entry which is preliminary data.</text>
</comment>
<evidence type="ECO:0000313" key="1">
    <source>
        <dbReference type="EMBL" id="PRQ02018.1"/>
    </source>
</evidence>
<accession>A0A2S9YA78</accession>
<evidence type="ECO:0000313" key="2">
    <source>
        <dbReference type="Proteomes" id="UP000238823"/>
    </source>
</evidence>
<dbReference type="AlphaFoldDB" id="A0A2S9YA78"/>
<gene>
    <name evidence="1" type="ORF">ENSA7_56860</name>
</gene>
<organism evidence="1 2">
    <name type="scientific">Enhygromyxa salina</name>
    <dbReference type="NCBI Taxonomy" id="215803"/>
    <lineage>
        <taxon>Bacteria</taxon>
        <taxon>Pseudomonadati</taxon>
        <taxon>Myxococcota</taxon>
        <taxon>Polyangia</taxon>
        <taxon>Nannocystales</taxon>
        <taxon>Nannocystaceae</taxon>
        <taxon>Enhygromyxa</taxon>
    </lineage>
</organism>
<proteinExistence type="predicted"/>
<sequence>MLLHSQSGTEPAYGVAAATLLDYGGPSPRYPLAELPVGE</sequence>
<protein>
    <submittedName>
        <fullName evidence="1">Uncharacterized protein</fullName>
    </submittedName>
</protein>
<dbReference type="Proteomes" id="UP000238823">
    <property type="component" value="Unassembled WGS sequence"/>
</dbReference>